<dbReference type="EMBL" id="QUNO01000014">
    <property type="protein sequence ID" value="REH38165.1"/>
    <property type="molecule type" value="Genomic_DNA"/>
</dbReference>
<evidence type="ECO:0000313" key="2">
    <source>
        <dbReference type="Proteomes" id="UP000256269"/>
    </source>
</evidence>
<organism evidence="1 2">
    <name type="scientific">Kutzneria buriramensis</name>
    <dbReference type="NCBI Taxonomy" id="1045776"/>
    <lineage>
        <taxon>Bacteria</taxon>
        <taxon>Bacillati</taxon>
        <taxon>Actinomycetota</taxon>
        <taxon>Actinomycetes</taxon>
        <taxon>Pseudonocardiales</taxon>
        <taxon>Pseudonocardiaceae</taxon>
        <taxon>Kutzneria</taxon>
    </lineage>
</organism>
<comment type="caution">
    <text evidence="1">The sequence shown here is derived from an EMBL/GenBank/DDBJ whole genome shotgun (WGS) entry which is preliminary data.</text>
</comment>
<accession>A0A3E0H4J0</accession>
<gene>
    <name evidence="1" type="ORF">BCF44_114190</name>
</gene>
<keyword evidence="2" id="KW-1185">Reference proteome</keyword>
<dbReference type="RefSeq" id="WP_116179017.1">
    <property type="nucleotide sequence ID" value="NZ_CP144375.1"/>
</dbReference>
<protein>
    <submittedName>
        <fullName evidence="1">Uncharacterized protein</fullName>
    </submittedName>
</protein>
<reference evidence="1 2" key="1">
    <citation type="submission" date="2018-08" db="EMBL/GenBank/DDBJ databases">
        <title>Genomic Encyclopedia of Archaeal and Bacterial Type Strains, Phase II (KMG-II): from individual species to whole genera.</title>
        <authorList>
            <person name="Goeker M."/>
        </authorList>
    </citation>
    <scope>NUCLEOTIDE SEQUENCE [LARGE SCALE GENOMIC DNA]</scope>
    <source>
        <strain evidence="1 2">DSM 45791</strain>
    </source>
</reference>
<name>A0A3E0H4J0_9PSEU</name>
<evidence type="ECO:0000313" key="1">
    <source>
        <dbReference type="EMBL" id="REH38165.1"/>
    </source>
</evidence>
<sequence length="68" mass="7388">MHDPLLLTALLTAARVAGEVARWRLTLRAERERARLLGRLSRAAGPGSTVARRDRGGWLVIARGEGGE</sequence>
<dbReference type="Proteomes" id="UP000256269">
    <property type="component" value="Unassembled WGS sequence"/>
</dbReference>
<dbReference type="AlphaFoldDB" id="A0A3E0H4J0"/>
<proteinExistence type="predicted"/>